<dbReference type="Proteomes" id="UP001497535">
    <property type="component" value="Unassembled WGS sequence"/>
</dbReference>
<dbReference type="EMBL" id="CAVMJV010000053">
    <property type="protein sequence ID" value="CAK5084243.1"/>
    <property type="molecule type" value="Genomic_DNA"/>
</dbReference>
<proteinExistence type="predicted"/>
<protein>
    <submittedName>
        <fullName evidence="1">Uncharacterized protein</fullName>
    </submittedName>
</protein>
<name>A0ACB0ZZ55_MELEN</name>
<reference evidence="1" key="1">
    <citation type="submission" date="2023-11" db="EMBL/GenBank/DDBJ databases">
        <authorList>
            <person name="Poullet M."/>
        </authorList>
    </citation>
    <scope>NUCLEOTIDE SEQUENCE</scope>
    <source>
        <strain evidence="1">E1834</strain>
    </source>
</reference>
<evidence type="ECO:0000313" key="2">
    <source>
        <dbReference type="Proteomes" id="UP001497535"/>
    </source>
</evidence>
<accession>A0ACB0ZZ55</accession>
<gene>
    <name evidence="1" type="ORF">MENTE1834_LOCUS31630</name>
</gene>
<organism evidence="1 2">
    <name type="scientific">Meloidogyne enterolobii</name>
    <name type="common">Root-knot nematode worm</name>
    <name type="synonym">Meloidogyne mayaguensis</name>
    <dbReference type="NCBI Taxonomy" id="390850"/>
    <lineage>
        <taxon>Eukaryota</taxon>
        <taxon>Metazoa</taxon>
        <taxon>Ecdysozoa</taxon>
        <taxon>Nematoda</taxon>
        <taxon>Chromadorea</taxon>
        <taxon>Rhabditida</taxon>
        <taxon>Tylenchina</taxon>
        <taxon>Tylenchomorpha</taxon>
        <taxon>Tylenchoidea</taxon>
        <taxon>Meloidogynidae</taxon>
        <taxon>Meloidogyninae</taxon>
        <taxon>Meloidogyne</taxon>
    </lineage>
</organism>
<evidence type="ECO:0000313" key="1">
    <source>
        <dbReference type="EMBL" id="CAK5084243.1"/>
    </source>
</evidence>
<keyword evidence="2" id="KW-1185">Reference proteome</keyword>
<sequence>MFNSIIINLSPIFLLFLILQYSDSAKQCYSGQNKRYVQKQCSSGSLDIDYVCHKYSCEEGRCKFTNLKMLINNIGKNKLGKNKPKLQLIEP</sequence>
<comment type="caution">
    <text evidence="1">The sequence shown here is derived from an EMBL/GenBank/DDBJ whole genome shotgun (WGS) entry which is preliminary data.</text>
</comment>